<evidence type="ECO:0000256" key="3">
    <source>
        <dbReference type="ARBA" id="ARBA00022475"/>
    </source>
</evidence>
<sequence length="445" mass="48976">MKNRIIDKLTIPQIVVSIYLSLILIGGFLLILPVSSQAGTWTNFVDAIFTATSAICVTGQVTLNTAEHWSAFGQTIIITLIQIGGLGFLTIWMLFFTIRGAKVNLKQRNLVLETLNLSSSYGMQDIVKSIVKVSLTIQALGALALSFVLIPRLGLSTGFFYSIFHSISAFNNAGFDLFGDSLIGFQDNSYILLIIASLIFSGGLGFIVWMDIISFPKTKKLTRYSKFTLILTGIVLTISILFIGLSEWRYGTFNHLSLGDQLANIIFMAVTPRTAGFANVDYIDVSHAGLFMTFILMFIGGSSGSTAGGVKVSTIGLVVMFMYRMFKGEEINVFSRHISYDNVKRAFFIIFVGIIMLISSSMILFVTEEIPHGFGMEYILMEVLSCFGTVGLSLGLTPELTVIGKFVLMLLMFVGRVGLMTFFWSLGGPKKESKVHYPEMNIMVG</sequence>
<keyword evidence="12" id="KW-1185">Reference proteome</keyword>
<name>A0A839A7M1_9LACT</name>
<feature type="transmembrane region" description="Helical" evidence="10">
    <location>
        <begin position="44"/>
        <end position="63"/>
    </location>
</feature>
<evidence type="ECO:0000256" key="7">
    <source>
        <dbReference type="ARBA" id="ARBA00022989"/>
    </source>
</evidence>
<keyword evidence="5 10" id="KW-0812">Transmembrane</keyword>
<evidence type="ECO:0000256" key="10">
    <source>
        <dbReference type="SAM" id="Phobius"/>
    </source>
</evidence>
<evidence type="ECO:0000256" key="1">
    <source>
        <dbReference type="ARBA" id="ARBA00004651"/>
    </source>
</evidence>
<dbReference type="NCBIfam" id="TIGR00933">
    <property type="entry name" value="2a38"/>
    <property type="match status" value="1"/>
</dbReference>
<feature type="transmembrane region" description="Helical" evidence="10">
    <location>
        <begin position="346"/>
        <end position="366"/>
    </location>
</feature>
<evidence type="ECO:0000256" key="5">
    <source>
        <dbReference type="ARBA" id="ARBA00022692"/>
    </source>
</evidence>
<comment type="caution">
    <text evidence="11">The sequence shown here is derived from an EMBL/GenBank/DDBJ whole genome shotgun (WGS) entry which is preliminary data.</text>
</comment>
<evidence type="ECO:0000256" key="2">
    <source>
        <dbReference type="ARBA" id="ARBA00022448"/>
    </source>
</evidence>
<feature type="transmembrane region" description="Helical" evidence="10">
    <location>
        <begin position="75"/>
        <end position="98"/>
    </location>
</feature>
<keyword evidence="9 10" id="KW-0472">Membrane</keyword>
<organism evidence="11 12">
    <name type="scientific">Ruoffia halotolerans</name>
    <dbReference type="NCBI Taxonomy" id="2748684"/>
    <lineage>
        <taxon>Bacteria</taxon>
        <taxon>Bacillati</taxon>
        <taxon>Bacillota</taxon>
        <taxon>Bacilli</taxon>
        <taxon>Lactobacillales</taxon>
        <taxon>Aerococcaceae</taxon>
        <taxon>Ruoffia</taxon>
    </lineage>
</organism>
<dbReference type="InterPro" id="IPR004772">
    <property type="entry name" value="TrkH"/>
</dbReference>
<dbReference type="GO" id="GO:0015379">
    <property type="term" value="F:potassium:chloride symporter activity"/>
    <property type="evidence" value="ECO:0007669"/>
    <property type="project" value="InterPro"/>
</dbReference>
<dbReference type="RefSeq" id="WP_218931238.1">
    <property type="nucleotide sequence ID" value="NZ_JACAOA010000017.1"/>
</dbReference>
<accession>A0A839A7M1</accession>
<keyword evidence="7 10" id="KW-1133">Transmembrane helix</keyword>
<dbReference type="AlphaFoldDB" id="A0A839A7M1"/>
<keyword evidence="6" id="KW-0630">Potassium</keyword>
<dbReference type="PANTHER" id="PTHR32024:SF1">
    <property type="entry name" value="KTR SYSTEM POTASSIUM UPTAKE PROTEIN B"/>
    <property type="match status" value="1"/>
</dbReference>
<feature type="transmembrane region" description="Helical" evidence="10">
    <location>
        <begin position="12"/>
        <end position="32"/>
    </location>
</feature>
<proteinExistence type="predicted"/>
<keyword evidence="4" id="KW-0633">Potassium transport</keyword>
<evidence type="ECO:0000256" key="6">
    <source>
        <dbReference type="ARBA" id="ARBA00022958"/>
    </source>
</evidence>
<reference evidence="11 12" key="1">
    <citation type="submission" date="2020-06" db="EMBL/GenBank/DDBJ databases">
        <title>Reclassification of Facklamia ignava, Facklamia soureckii and Facklami tabacinasalis as Falseniella iganva gen. nov., comb. nov., Hutsoniella ignava gen. nov., comb. nov., and Ruoffia tabacinasalis gen. nov., comb. nov and description of Ruoffia haltotolerans sp. nov., isolated from hypersaline Inland Sea of Qatar.</title>
        <authorList>
            <person name="Fotedar R."/>
            <person name="Sankaranarayanan K."/>
            <person name="Lawson P."/>
            <person name="Caldwell M."/>
            <person name="Zeyara A."/>
            <person name="Al Malki A."/>
            <person name="Ali M."/>
        </authorList>
    </citation>
    <scope>NUCLEOTIDE SEQUENCE [LARGE SCALE GENOMIC DNA]</scope>
    <source>
        <strain evidence="11 12">INB8</strain>
    </source>
</reference>
<dbReference type="GO" id="GO:0005886">
    <property type="term" value="C:plasma membrane"/>
    <property type="evidence" value="ECO:0007669"/>
    <property type="project" value="UniProtKB-SubCell"/>
</dbReference>
<keyword evidence="3" id="KW-1003">Cell membrane</keyword>
<evidence type="ECO:0000256" key="9">
    <source>
        <dbReference type="ARBA" id="ARBA00023136"/>
    </source>
</evidence>
<keyword evidence="8" id="KW-0406">Ion transport</keyword>
<dbReference type="EMBL" id="JACAOA010000017">
    <property type="protein sequence ID" value="MBA5729545.1"/>
    <property type="molecule type" value="Genomic_DNA"/>
</dbReference>
<gene>
    <name evidence="11" type="ORF">HW423_07080</name>
</gene>
<feature type="transmembrane region" description="Helical" evidence="10">
    <location>
        <begin position="378"/>
        <end position="396"/>
    </location>
</feature>
<comment type="subcellular location">
    <subcellularLocation>
        <location evidence="1">Cell membrane</location>
        <topology evidence="1">Multi-pass membrane protein</topology>
    </subcellularLocation>
</comment>
<feature type="transmembrane region" description="Helical" evidence="10">
    <location>
        <begin position="130"/>
        <end position="150"/>
    </location>
</feature>
<evidence type="ECO:0000313" key="12">
    <source>
        <dbReference type="Proteomes" id="UP000571018"/>
    </source>
</evidence>
<dbReference type="PANTHER" id="PTHR32024">
    <property type="entry name" value="TRK SYSTEM POTASSIUM UPTAKE PROTEIN TRKG-RELATED"/>
    <property type="match status" value="1"/>
</dbReference>
<feature type="transmembrane region" description="Helical" evidence="10">
    <location>
        <begin position="190"/>
        <end position="215"/>
    </location>
</feature>
<keyword evidence="2" id="KW-0813">Transport</keyword>
<dbReference type="InterPro" id="IPR003445">
    <property type="entry name" value="Cat_transpt"/>
</dbReference>
<feature type="transmembrane region" description="Helical" evidence="10">
    <location>
        <begin position="227"/>
        <end position="245"/>
    </location>
</feature>
<evidence type="ECO:0000313" key="11">
    <source>
        <dbReference type="EMBL" id="MBA5729545.1"/>
    </source>
</evidence>
<dbReference type="Pfam" id="PF02386">
    <property type="entry name" value="TrkH"/>
    <property type="match status" value="1"/>
</dbReference>
<evidence type="ECO:0000256" key="8">
    <source>
        <dbReference type="ARBA" id="ARBA00023065"/>
    </source>
</evidence>
<evidence type="ECO:0000256" key="4">
    <source>
        <dbReference type="ARBA" id="ARBA00022538"/>
    </source>
</evidence>
<dbReference type="Proteomes" id="UP000571018">
    <property type="component" value="Unassembled WGS sequence"/>
</dbReference>
<protein>
    <submittedName>
        <fullName evidence="11">Trk family potassium uptake protein</fullName>
    </submittedName>
</protein>
<feature type="transmembrane region" description="Helical" evidence="10">
    <location>
        <begin position="402"/>
        <end position="424"/>
    </location>
</feature>